<evidence type="ECO:0000256" key="2">
    <source>
        <dbReference type="SAM" id="MobiDB-lite"/>
    </source>
</evidence>
<dbReference type="GO" id="GO:0016460">
    <property type="term" value="C:myosin II complex"/>
    <property type="evidence" value="ECO:0007669"/>
    <property type="project" value="TreeGrafter"/>
</dbReference>
<evidence type="ECO:0000313" key="4">
    <source>
        <dbReference type="EMBL" id="KAB0377325.1"/>
    </source>
</evidence>
<evidence type="ECO:0000259" key="3">
    <source>
        <dbReference type="PROSITE" id="PS50222"/>
    </source>
</evidence>
<accession>A0A5N3XVJ4</accession>
<dbReference type="PANTHER" id="PTHR23048:SF56">
    <property type="entry name" value="CALMODULIN 2"/>
    <property type="match status" value="1"/>
</dbReference>
<feature type="domain" description="EF-hand" evidence="3">
    <location>
        <begin position="77"/>
        <end position="112"/>
    </location>
</feature>
<sequence length="164" mass="18316">PWCSPPVSLVWARVPTDGAPVTGQIQDYKGVSEMFDEEGRGQVKMDELEQLMSFLGINSTKSELASMAKDVDRKAQNQEGELRAAFCVFDKEAKGYIDWDTIKYVLMNVGEPLNEVEAEQMTKEADENGDGTLDYEGEQRMGPGTLKAGQIHVMMTRESFKLVQ</sequence>
<reference evidence="4 5" key="1">
    <citation type="submission" date="2019-06" db="EMBL/GenBank/DDBJ databases">
        <title>Discovery of a novel chromosome fission-fusion reversal in muntjac.</title>
        <authorList>
            <person name="Mudd A.B."/>
            <person name="Bredeson J.V."/>
            <person name="Baum R."/>
            <person name="Hockemeyer D."/>
            <person name="Rokhsar D.S."/>
        </authorList>
    </citation>
    <scope>NUCLEOTIDE SEQUENCE [LARGE SCALE GENOMIC DNA]</scope>
    <source>
        <strain evidence="4">UCam_UCB_Mr</strain>
        <tissue evidence="4">Fibroblast cell line</tissue>
    </source>
</reference>
<dbReference type="SUPFAM" id="SSF47473">
    <property type="entry name" value="EF-hand"/>
    <property type="match status" value="1"/>
</dbReference>
<feature type="compositionally biased region" description="Acidic residues" evidence="2">
    <location>
        <begin position="127"/>
        <end position="136"/>
    </location>
</feature>
<dbReference type="PROSITE" id="PS50222">
    <property type="entry name" value="EF_HAND_2"/>
    <property type="match status" value="1"/>
</dbReference>
<evidence type="ECO:0000313" key="5">
    <source>
        <dbReference type="Proteomes" id="UP000326062"/>
    </source>
</evidence>
<dbReference type="InterPro" id="IPR050230">
    <property type="entry name" value="CALM/Myosin/TropC-like"/>
</dbReference>
<dbReference type="Proteomes" id="UP000326062">
    <property type="component" value="Chromosome 5"/>
</dbReference>
<comment type="caution">
    <text evidence="4">The sequence shown here is derived from an EMBL/GenBank/DDBJ whole genome shotgun (WGS) entry which is preliminary data.</text>
</comment>
<dbReference type="AlphaFoldDB" id="A0A5N3XVJ4"/>
<dbReference type="PANTHER" id="PTHR23048">
    <property type="entry name" value="MYOSIN LIGHT CHAIN 1, 3"/>
    <property type="match status" value="1"/>
</dbReference>
<dbReference type="Pfam" id="PF13499">
    <property type="entry name" value="EF-hand_7"/>
    <property type="match status" value="1"/>
</dbReference>
<dbReference type="InterPro" id="IPR011992">
    <property type="entry name" value="EF-hand-dom_pair"/>
</dbReference>
<proteinExistence type="inferred from homology"/>
<organism evidence="4 5">
    <name type="scientific">Muntiacus reevesi</name>
    <name type="common">Reeves' muntjac</name>
    <name type="synonym">Cervus reevesi</name>
    <dbReference type="NCBI Taxonomy" id="9886"/>
    <lineage>
        <taxon>Eukaryota</taxon>
        <taxon>Metazoa</taxon>
        <taxon>Chordata</taxon>
        <taxon>Craniata</taxon>
        <taxon>Vertebrata</taxon>
        <taxon>Euteleostomi</taxon>
        <taxon>Mammalia</taxon>
        <taxon>Eutheria</taxon>
        <taxon>Laurasiatheria</taxon>
        <taxon>Artiodactyla</taxon>
        <taxon>Ruminantia</taxon>
        <taxon>Pecora</taxon>
        <taxon>Cervidae</taxon>
        <taxon>Muntiacinae</taxon>
        <taxon>Muntiacus</taxon>
    </lineage>
</organism>
<keyword evidence="5" id="KW-1185">Reference proteome</keyword>
<feature type="region of interest" description="Disordered" evidence="2">
    <location>
        <begin position="122"/>
        <end position="141"/>
    </location>
</feature>
<protein>
    <recommendedName>
        <fullName evidence="3">EF-hand domain-containing protein</fullName>
    </recommendedName>
</protein>
<comment type="similarity">
    <text evidence="1">Belongs to the calmodulin family. Calglandulin subfamily.</text>
</comment>
<gene>
    <name evidence="4" type="ORF">FD755_011769</name>
</gene>
<feature type="non-terminal residue" evidence="4">
    <location>
        <position position="1"/>
    </location>
</feature>
<dbReference type="FunFam" id="1.10.238.10:FF:000001">
    <property type="entry name" value="Calmodulin 1"/>
    <property type="match status" value="1"/>
</dbReference>
<name>A0A5N3XVJ4_MUNRE</name>
<evidence type="ECO:0000256" key="1">
    <source>
        <dbReference type="ARBA" id="ARBA00006182"/>
    </source>
</evidence>
<dbReference type="Gene3D" id="1.10.238.10">
    <property type="entry name" value="EF-hand"/>
    <property type="match status" value="2"/>
</dbReference>
<dbReference type="GO" id="GO:0005509">
    <property type="term" value="F:calcium ion binding"/>
    <property type="evidence" value="ECO:0007669"/>
    <property type="project" value="InterPro"/>
</dbReference>
<dbReference type="InterPro" id="IPR002048">
    <property type="entry name" value="EF_hand_dom"/>
</dbReference>
<dbReference type="EMBL" id="VCEB01000005">
    <property type="protein sequence ID" value="KAB0377325.1"/>
    <property type="molecule type" value="Genomic_DNA"/>
</dbReference>